<evidence type="ECO:0000256" key="1">
    <source>
        <dbReference type="SAM" id="SignalP"/>
    </source>
</evidence>
<protein>
    <submittedName>
        <fullName evidence="2">Putative secreted protein</fullName>
    </submittedName>
</protein>
<sequence length="69" mass="7700">MSTHLTMFLLLQARLGEGFHHTALGQDDHHRDADVHHGCGRLGDHPAERGFVCACACGRLCDHHRVYIV</sequence>
<feature type="chain" id="PRO_5014882534" evidence="1">
    <location>
        <begin position="19"/>
        <end position="69"/>
    </location>
</feature>
<evidence type="ECO:0000313" key="2">
    <source>
        <dbReference type="EMBL" id="MBW47081.1"/>
    </source>
</evidence>
<name>A0A2M4B1Z3_9DIPT</name>
<reference evidence="2" key="1">
    <citation type="submission" date="2018-01" db="EMBL/GenBank/DDBJ databases">
        <title>An insight into the sialome of Amazonian anophelines.</title>
        <authorList>
            <person name="Ribeiro J.M."/>
            <person name="Scarpassa V."/>
            <person name="Calvo E."/>
        </authorList>
    </citation>
    <scope>NUCLEOTIDE SEQUENCE</scope>
    <source>
        <tissue evidence="2">Salivary glands</tissue>
    </source>
</reference>
<dbReference type="EMBL" id="GGFK01013760">
    <property type="protein sequence ID" value="MBW47081.1"/>
    <property type="molecule type" value="Transcribed_RNA"/>
</dbReference>
<proteinExistence type="predicted"/>
<keyword evidence="1" id="KW-0732">Signal</keyword>
<feature type="signal peptide" evidence="1">
    <location>
        <begin position="1"/>
        <end position="18"/>
    </location>
</feature>
<accession>A0A2M4B1Z3</accession>
<organism evidence="2">
    <name type="scientific">Anopheles triannulatus</name>
    <dbReference type="NCBI Taxonomy" id="58253"/>
    <lineage>
        <taxon>Eukaryota</taxon>
        <taxon>Metazoa</taxon>
        <taxon>Ecdysozoa</taxon>
        <taxon>Arthropoda</taxon>
        <taxon>Hexapoda</taxon>
        <taxon>Insecta</taxon>
        <taxon>Pterygota</taxon>
        <taxon>Neoptera</taxon>
        <taxon>Endopterygota</taxon>
        <taxon>Diptera</taxon>
        <taxon>Nematocera</taxon>
        <taxon>Culicoidea</taxon>
        <taxon>Culicidae</taxon>
        <taxon>Anophelinae</taxon>
        <taxon>Anopheles</taxon>
    </lineage>
</organism>
<dbReference type="AlphaFoldDB" id="A0A2M4B1Z3"/>